<reference evidence="3" key="1">
    <citation type="submission" date="2009-10" db="EMBL/GenBank/DDBJ databases">
        <title>The genome sequence of Streptomyces sviceus strain ATCC 29083.</title>
        <authorList>
            <consortium name="The Broad Institute Genome Sequencing Platform"/>
            <consortium name="Broad Institute Microbial Sequencing Center"/>
            <person name="Fischbach M."/>
            <person name="Godfrey P."/>
            <person name="Ward D."/>
            <person name="Young S."/>
            <person name="Zeng Q."/>
            <person name="Koehrsen M."/>
            <person name="Alvarado L."/>
            <person name="Berlin A.M."/>
            <person name="Bochicchio J."/>
            <person name="Borenstein D."/>
            <person name="Chapman S.B."/>
            <person name="Chen Z."/>
            <person name="Engels R."/>
            <person name="Freedman E."/>
            <person name="Gellesch M."/>
            <person name="Goldberg J."/>
            <person name="Griggs A."/>
            <person name="Gujja S."/>
            <person name="Heilman E.R."/>
            <person name="Heiman D.I."/>
            <person name="Hepburn T.A."/>
            <person name="Howarth C."/>
            <person name="Jen D."/>
            <person name="Larson L."/>
            <person name="Lewis B."/>
            <person name="Mehta T."/>
            <person name="Park D."/>
            <person name="Pearson M."/>
            <person name="Richards J."/>
            <person name="Roberts A."/>
            <person name="Saif S."/>
            <person name="Shea T.D."/>
            <person name="Shenoy N."/>
            <person name="Sisk P."/>
            <person name="Stolte C."/>
            <person name="Sykes S.N."/>
            <person name="Thomson T."/>
            <person name="Walk T."/>
            <person name="White J."/>
            <person name="Yandava C."/>
            <person name="Straight P."/>
            <person name="Clardy J."/>
            <person name="Hung D."/>
            <person name="Kolter R."/>
            <person name="Mekalanos J."/>
            <person name="Walker S."/>
            <person name="Walsh C.T."/>
            <person name="Wieland-Brown L.C."/>
            <person name="Haas B."/>
            <person name="Nusbaum C."/>
            <person name="Birren B."/>
        </authorList>
    </citation>
    <scope>NUCLEOTIDE SEQUENCE [LARGE SCALE GENOMIC DNA]</scope>
    <source>
        <strain evidence="3">ATCC 29083</strain>
    </source>
</reference>
<dbReference type="GO" id="GO:0004197">
    <property type="term" value="F:cysteine-type endopeptidase activity"/>
    <property type="evidence" value="ECO:0007669"/>
    <property type="project" value="InterPro"/>
</dbReference>
<feature type="domain" description="Peptidase C14 caspase" evidence="2">
    <location>
        <begin position="30"/>
        <end position="241"/>
    </location>
</feature>
<accession>B5HQP2</accession>
<keyword evidence="4" id="KW-1185">Reference proteome</keyword>
<dbReference type="HOGENOM" id="CLU_263576_0_0_11"/>
<dbReference type="Proteomes" id="UP000002785">
    <property type="component" value="Chromosome"/>
</dbReference>
<sequence>MSAGDRGARHRGADADPRLARPLGEPAAVRRLVVVGGTSAYDHQEHLPGVSGDLDTVSEVFRTLGYIEAHRFHDAGTDSFRRGLSDWAAAEARTDDALVLYYTGHGDRDHHRHYVLCRDSDPTRLGGTALATEDLVRIVTESGVERLLLIVDTCYAGQGGVDAARTVADELGAALTSTRAADEGRLTAFSVIAAARTGEAAEDGAFARALRSAVDDLTLGGHRQRKLYLEQVVDRVNDDLAVDGPFQHAAWGTLPSGEGFPFFPNPRYAPGIPAGIDLDEQRTWNSREGRRRRTELLSHFDPRGRGADALGGTGSYFTGRVKACAELTAWLTATGSDGRRSVVVTGSGGVGKSALIGRLVLDARAAGTSLTAIHARHKLLEEITSGIADAAGIAPGDPATQRPDLLLEALATRRAPLRIAVDALDEAGTAGSTDAEPERIAAHLLRPLSELPHVHILIGTRPRAVPALGPGFHRLDLDDPQWTHAGDVRAYATQLLLAPDGPGSTSPYRHETADPVADAIEARAGGNYLVARLAARSLAQHPRTLDTTVPGWQDQLPELITEAPRPTGPAFRWALRQQFEEQELRGRRLLTALALAEGTGLPAGDAWCAIASALTGDPVGPRDLDWILRSGGSHIVEDVDPHGRSVYRLYHETFADELRDGLPADLLGRIAQALTLLVPPKADGTGPDWAAADPYLREHLPSHASVGGVLDDLVTDPLFLVAVDPAVLRRTLPGLRQPRARAVRDSYERIAPHLKAETDVGARAALLRLTALEMGDRLLADATSVRVPDQPWTADWAYVPSPPYPYRSLGRFPSGGWPHALVECDGRRILLLGEKGRITCWDTETCEPLGELELPEPAGETWRSPADIEEIATCPGGWALLKGPGGPLHRLQVWDVARRRPWGTTVGVRAESVALLADDDTLVAGALDSDGHVRLLDMRTGQELCRLTPRRVGGGLVLDQRLVMEPRDGVITVAAVRSGYTADEGREVHRWTVDPRNGWRTLDSVSRSLSSGHVQDVLLHEGRVVVATSHVRFDSSRTRTDAVTDHGAGIEEWTCVSDGRVVTHGGEFLLPTGNGLIRMTVHMNGVEMVDAVGRRTVLLHADLPGMPRMVAAVTAADEVLLAMGEFLDSAVSLWAVPLGGTTTADAEPRRFSALFGTRLSQGRVAGREVVALADGAGVRCLDTATGDLVAWQGKRHSRTAWGAHGQPVLVSGVHEPHPGLRPLQMLGRPRRHLMLRDAPPGDLRWLEPVTWRDHAAVLGVFGTRVAVWTQNGRRLCEVALPAEPRTVTCRVVADRLYVACYVYDHGLSVVELPDGNTVFHLADSPDVSVTVSGAHNRQPGAIALDEWSGEPVVGYTSLGQGIKVHDVLSGSEIWSYHEKVSPSSLYLHHMGGRRVVVTVDYHNTLRLLDLDAGTEAARIPVDGRIQAVTPLADERVAVLTSTGLYTLRFPTFSPDAAGLSCAGSVPPPRDLPATDASGTSHAVLPALLGSRPPRRRRGRP</sequence>
<feature type="region of interest" description="Disordered" evidence="1">
    <location>
        <begin position="1"/>
        <end position="21"/>
    </location>
</feature>
<dbReference type="SUPFAM" id="SSF52540">
    <property type="entry name" value="P-loop containing nucleoside triphosphate hydrolases"/>
    <property type="match status" value="1"/>
</dbReference>
<dbReference type="Pfam" id="PF00656">
    <property type="entry name" value="Peptidase_C14"/>
    <property type="match status" value="1"/>
</dbReference>
<dbReference type="SUPFAM" id="SSF52129">
    <property type="entry name" value="Caspase-like"/>
    <property type="match status" value="1"/>
</dbReference>
<dbReference type="EMBL" id="CM000951">
    <property type="protein sequence ID" value="EDY55147.1"/>
    <property type="molecule type" value="Genomic_DNA"/>
</dbReference>
<dbReference type="InterPro" id="IPR011047">
    <property type="entry name" value="Quinoprotein_ADH-like_sf"/>
</dbReference>
<dbReference type="InterPro" id="IPR027417">
    <property type="entry name" value="P-loop_NTPase"/>
</dbReference>
<dbReference type="SUPFAM" id="SSF50998">
    <property type="entry name" value="Quinoprotein alcohol dehydrogenase-like"/>
    <property type="match status" value="1"/>
</dbReference>
<dbReference type="Gene3D" id="3.40.50.300">
    <property type="entry name" value="P-loop containing nucleotide triphosphate hydrolases"/>
    <property type="match status" value="1"/>
</dbReference>
<evidence type="ECO:0000256" key="1">
    <source>
        <dbReference type="SAM" id="MobiDB-lite"/>
    </source>
</evidence>
<dbReference type="eggNOG" id="COG4249">
    <property type="taxonomic scope" value="Bacteria"/>
</dbReference>
<dbReference type="Gene3D" id="2.130.10.10">
    <property type="entry name" value="YVTN repeat-like/Quinoprotein amine dehydrogenase"/>
    <property type="match status" value="2"/>
</dbReference>
<gene>
    <name evidence="3" type="ORF">SSEG_08733</name>
</gene>
<dbReference type="GO" id="GO:0006508">
    <property type="term" value="P:proteolysis"/>
    <property type="evidence" value="ECO:0007669"/>
    <property type="project" value="InterPro"/>
</dbReference>
<evidence type="ECO:0000259" key="2">
    <source>
        <dbReference type="Pfam" id="PF00656"/>
    </source>
</evidence>
<name>B5HQP2_STRX2</name>
<dbReference type="eggNOG" id="COG2319">
    <property type="taxonomic scope" value="Bacteria"/>
</dbReference>
<evidence type="ECO:0000313" key="4">
    <source>
        <dbReference type="Proteomes" id="UP000002785"/>
    </source>
</evidence>
<proteinExistence type="predicted"/>
<dbReference type="InterPro" id="IPR011600">
    <property type="entry name" value="Pept_C14_caspase"/>
</dbReference>
<feature type="region of interest" description="Disordered" evidence="1">
    <location>
        <begin position="1463"/>
        <end position="1500"/>
    </location>
</feature>
<dbReference type="InterPro" id="IPR029030">
    <property type="entry name" value="Caspase-like_dom_sf"/>
</dbReference>
<organism evidence="3 4">
    <name type="scientific">Streptomyces sviceus (strain ATCC 29083 / DSM 924 / JCM 4929 / NBRC 13980 / NCIMB 11184 / NRRL 5439 / UC 5370)</name>
    <dbReference type="NCBI Taxonomy" id="463191"/>
    <lineage>
        <taxon>Bacteria</taxon>
        <taxon>Bacillati</taxon>
        <taxon>Actinomycetota</taxon>
        <taxon>Actinomycetes</taxon>
        <taxon>Kitasatosporales</taxon>
        <taxon>Streptomycetaceae</taxon>
        <taxon>Streptomyces</taxon>
    </lineage>
</organism>
<dbReference type="Gene3D" id="3.40.50.1460">
    <property type="match status" value="1"/>
</dbReference>
<dbReference type="InterPro" id="IPR015943">
    <property type="entry name" value="WD40/YVTN_repeat-like_dom_sf"/>
</dbReference>
<protein>
    <submittedName>
        <fullName evidence="3">WD repeat-containing protein</fullName>
    </submittedName>
</protein>
<evidence type="ECO:0000313" key="3">
    <source>
        <dbReference type="EMBL" id="EDY55147.1"/>
    </source>
</evidence>